<protein>
    <recommendedName>
        <fullName evidence="4">Tectonic domain-containing protein</fullName>
    </recommendedName>
</protein>
<dbReference type="InterPro" id="IPR036423">
    <property type="entry name" value="SOD-like_Cu/Zn_dom_sf"/>
</dbReference>
<sequence length="512" mass="56240">MNMKNDLTPELSRRKQRHDRKKAMSVIEGAITQGDARGVPVQADATAFAKDSNIRNFDALRVPREKKNHWATLLRDQDKLSAPTRPLRRTTGVKVSSEWTNFTGCPQCSDNEKCRAIEYAAIIVGKDEPTVTLAGVFHWFQIGNARSIIVDLQYSKVCANVTHLVSGAVSAHALIRQITAYSAPVVASIVVLEYPANNYTEALYNPIWRVKTQNGQELEATVFSGSINELALVNKHKVFSAATAHAVPLDNSITASPPCGLESLGPSTQKWWINRLASILSSGDNDTSVIIGSKQLVTGADSVIGISVLLKENDVVSCGHFEPLTERTIAAAKFDHTLSGFVKMTQYGTSNWASGIPTEIYCFFYNPNDTDTGDEKTELEWQFVIQDGISCSNAPVYDPFNLNDSSCSRGASLLCPVGDAYRKSTPLVLNTRQHLIVDNLPLSGPYSILKTSLRIRKKDVNKITTECAPLLLYSEKAVLDNMFRTARTVCSGPEERKESLTLAYEIAVSNGY</sequence>
<organism evidence="2 3">
    <name type="scientific">Necator americanus</name>
    <name type="common">Human hookworm</name>
    <dbReference type="NCBI Taxonomy" id="51031"/>
    <lineage>
        <taxon>Eukaryota</taxon>
        <taxon>Metazoa</taxon>
        <taxon>Ecdysozoa</taxon>
        <taxon>Nematoda</taxon>
        <taxon>Chromadorea</taxon>
        <taxon>Rhabditida</taxon>
        <taxon>Rhabditina</taxon>
        <taxon>Rhabditomorpha</taxon>
        <taxon>Strongyloidea</taxon>
        <taxon>Ancylostomatidae</taxon>
        <taxon>Bunostominae</taxon>
        <taxon>Necator</taxon>
    </lineage>
</organism>
<dbReference type="Gene3D" id="2.60.40.200">
    <property type="entry name" value="Superoxide dismutase, copper/zinc binding domain"/>
    <property type="match status" value="1"/>
</dbReference>
<keyword evidence="3" id="KW-1185">Reference proteome</keyword>
<comment type="caution">
    <text evidence="2">The sequence shown here is derived from an EMBL/GenBank/DDBJ whole genome shotgun (WGS) entry which is preliminary data.</text>
</comment>
<accession>A0ABR1EPN5</accession>
<dbReference type="EMBL" id="JAVFWL010000006">
    <property type="protein sequence ID" value="KAK6764602.1"/>
    <property type="molecule type" value="Genomic_DNA"/>
</dbReference>
<dbReference type="Proteomes" id="UP001303046">
    <property type="component" value="Unassembled WGS sequence"/>
</dbReference>
<evidence type="ECO:0000256" key="1">
    <source>
        <dbReference type="SAM" id="MobiDB-lite"/>
    </source>
</evidence>
<dbReference type="PANTHER" id="PTHR20910">
    <property type="entry name" value="AGAP001623-PA"/>
    <property type="match status" value="1"/>
</dbReference>
<name>A0ABR1EPN5_NECAM</name>
<evidence type="ECO:0000313" key="2">
    <source>
        <dbReference type="EMBL" id="KAK6764602.1"/>
    </source>
</evidence>
<evidence type="ECO:0008006" key="4">
    <source>
        <dbReference type="Google" id="ProtNLM"/>
    </source>
</evidence>
<gene>
    <name evidence="2" type="primary">Necator_chrX.g24959</name>
    <name evidence="2" type="ORF">RB195_024794</name>
</gene>
<proteinExistence type="predicted"/>
<reference evidence="2 3" key="1">
    <citation type="submission" date="2023-08" db="EMBL/GenBank/DDBJ databases">
        <title>A Necator americanus chromosomal reference genome.</title>
        <authorList>
            <person name="Ilik V."/>
            <person name="Petrzelkova K.J."/>
            <person name="Pardy F."/>
            <person name="Fuh T."/>
            <person name="Niatou-Singa F.S."/>
            <person name="Gouil Q."/>
            <person name="Baker L."/>
            <person name="Ritchie M.E."/>
            <person name="Jex A.R."/>
            <person name="Gazzola D."/>
            <person name="Li H."/>
            <person name="Toshio Fujiwara R."/>
            <person name="Zhan B."/>
            <person name="Aroian R.V."/>
            <person name="Pafco B."/>
            <person name="Schwarz E.M."/>
        </authorList>
    </citation>
    <scope>NUCLEOTIDE SEQUENCE [LARGE SCALE GENOMIC DNA]</scope>
    <source>
        <strain evidence="2 3">Aroian</strain>
        <tissue evidence="2">Whole animal</tissue>
    </source>
</reference>
<feature type="region of interest" description="Disordered" evidence="1">
    <location>
        <begin position="1"/>
        <end position="22"/>
    </location>
</feature>
<dbReference type="InterPro" id="IPR053257">
    <property type="entry name" value="Cu-only_SOD"/>
</dbReference>
<evidence type="ECO:0000313" key="3">
    <source>
        <dbReference type="Proteomes" id="UP001303046"/>
    </source>
</evidence>
<dbReference type="PANTHER" id="PTHR20910:SF1">
    <property type="entry name" value="SUPEROXIDE DISMUTASE COPPER_ZINC BINDING DOMAIN-CONTAINING PROTEIN"/>
    <property type="match status" value="1"/>
</dbReference>